<evidence type="ECO:0000313" key="3">
    <source>
        <dbReference type="Proteomes" id="UP000092321"/>
    </source>
</evidence>
<feature type="region of interest" description="Disordered" evidence="1">
    <location>
        <begin position="1"/>
        <end position="41"/>
    </location>
</feature>
<feature type="region of interest" description="Disordered" evidence="1">
    <location>
        <begin position="655"/>
        <end position="684"/>
    </location>
</feature>
<reference evidence="3" key="1">
    <citation type="journal article" date="2016" name="Proc. Natl. Acad. Sci. U.S.A.">
        <title>Comparative genomics of biotechnologically important yeasts.</title>
        <authorList>
            <person name="Riley R."/>
            <person name="Haridas S."/>
            <person name="Wolfe K.H."/>
            <person name="Lopes M.R."/>
            <person name="Hittinger C.T."/>
            <person name="Goeker M."/>
            <person name="Salamov A.A."/>
            <person name="Wisecaver J.H."/>
            <person name="Long T.M."/>
            <person name="Calvey C.H."/>
            <person name="Aerts A.L."/>
            <person name="Barry K.W."/>
            <person name="Choi C."/>
            <person name="Clum A."/>
            <person name="Coughlan A.Y."/>
            <person name="Deshpande S."/>
            <person name="Douglass A.P."/>
            <person name="Hanson S.J."/>
            <person name="Klenk H.-P."/>
            <person name="LaButti K.M."/>
            <person name="Lapidus A."/>
            <person name="Lindquist E.A."/>
            <person name="Lipzen A.M."/>
            <person name="Meier-Kolthoff J.P."/>
            <person name="Ohm R.A."/>
            <person name="Otillar R.P."/>
            <person name="Pangilinan J.L."/>
            <person name="Peng Y."/>
            <person name="Rokas A."/>
            <person name="Rosa C.A."/>
            <person name="Scheuner C."/>
            <person name="Sibirny A.A."/>
            <person name="Slot J.C."/>
            <person name="Stielow J.B."/>
            <person name="Sun H."/>
            <person name="Kurtzman C.P."/>
            <person name="Blackwell M."/>
            <person name="Grigoriev I.V."/>
            <person name="Jeffries T.W."/>
        </authorList>
    </citation>
    <scope>NUCLEOTIDE SEQUENCE [LARGE SCALE GENOMIC DNA]</scope>
    <source>
        <strain evidence="3">NRRL Y-1626</strain>
    </source>
</reference>
<dbReference type="EMBL" id="LXPE01000013">
    <property type="protein sequence ID" value="OBA26831.1"/>
    <property type="molecule type" value="Genomic_DNA"/>
</dbReference>
<proteinExistence type="predicted"/>
<feature type="compositionally biased region" description="Low complexity" evidence="1">
    <location>
        <begin position="27"/>
        <end position="41"/>
    </location>
</feature>
<feature type="compositionally biased region" description="Low complexity" evidence="1">
    <location>
        <begin position="306"/>
        <end position="323"/>
    </location>
</feature>
<dbReference type="OrthoDB" id="4036671at2759"/>
<feature type="region of interest" description="Disordered" evidence="1">
    <location>
        <begin position="561"/>
        <end position="637"/>
    </location>
</feature>
<feature type="compositionally biased region" description="Polar residues" evidence="1">
    <location>
        <begin position="398"/>
        <end position="408"/>
    </location>
</feature>
<evidence type="ECO:0008006" key="4">
    <source>
        <dbReference type="Google" id="ProtNLM"/>
    </source>
</evidence>
<comment type="caution">
    <text evidence="2">The sequence shown here is derived from an EMBL/GenBank/DDBJ whole genome shotgun (WGS) entry which is preliminary data.</text>
</comment>
<feature type="region of interest" description="Disordered" evidence="1">
    <location>
        <begin position="246"/>
        <end position="323"/>
    </location>
</feature>
<feature type="compositionally biased region" description="Basic residues" evidence="1">
    <location>
        <begin position="866"/>
        <end position="879"/>
    </location>
</feature>
<feature type="compositionally biased region" description="Low complexity" evidence="1">
    <location>
        <begin position="278"/>
        <end position="290"/>
    </location>
</feature>
<feature type="region of interest" description="Disordered" evidence="1">
    <location>
        <begin position="361"/>
        <end position="490"/>
    </location>
</feature>
<evidence type="ECO:0000256" key="1">
    <source>
        <dbReference type="SAM" id="MobiDB-lite"/>
    </source>
</evidence>
<sequence length="1152" mass="126535">MMKKTHSDSFSPTINSHRLSGSSIAHSNSNQSTNTNNNNINFFYNNTNNRLTDDSIKSNINTGNNNDQLPAFIKSNKAVVSDAIATNNTQLLLANLYFYFIENKNFKSAISLLKQSDVPISISDSKNIKINSSPISNISSANNNKVQIYKINHPDGVIELYENEYLKYESSIPSQGTFLLQWWESLWSLYNFANMQPLELVTSIRPFIDVIKPILPETNLPAISPLHTLNTPSSQAYFNQQQQQVNNPYLYPPPADASRKKKQSPINSQQNVPFGFDNNNNNNDNINVSNFTHSSQRVPPKNNNASLMSSISSSSASPSSPFSHIENSLNFNNNTIKPKTFYDENDVDYRKNFQEYAAGNNEFHKGNMPPSKSHFPIANNNQPHTLASPGAFFPPNNIHPSQTNSHAFNNNNSDVDHSSNNSNSVLSSRPAGFNNNNNNSKTKNRKFYPQDGVFIPVANNSNTPLNNNNNSNKNTSNSKKIKKPPPLNLKVSTSPNMAMHQLQQEIQQSGKPPPFNNNDMPLQNHQPPVMSNQSPHVNMKQHQYPVGNFANMQQMFNQQNNSIENSNNNNNNNKGVFPPNGFMDNTNLSQISPFPPQHTINQHLSQNKKMMVPNQSSSAAQQSPTMHMVPNPANVYSGNNVPLTKQQQQQLMMQMKNGGFPPPHLHSIPQQQQQHPPQQASAQMNAQQQQQFNNKNMSAGIMTNMSPSIPPFMNGGSNPPSATINNPNFKMAQYPAIPEGVRFSMKDIPNMPNGQYIPGNNSSNNCSVKTTSNSSVDWGMGPNNDGFKDNPVNGNVSKRKPKAVSASYSMAPSNNGYSIYSNPVYQQSLLANNGMNTATTTTSMNPAAQMSSTNGSTNSLSGRSKSVTKLKQQRGRKPKNSTTSAITTDIGVDGNYNSPYTPMESPLGPGPASATAATMSDNTVKKPVTRKKRAKKNTTIGNNAKMVKEPVSATAAVSATANSGANGNIEFMDHFAEATFLTAKPYSQHAGNTAISQNMSDAMNAPFDVSMSATNNNNTTNSNTSGGNITNAAGGNECSSRITHFVQKTNNTNHKNDIVESLMNGDDFGLNFLPMPAKRHGDEDNNNNTNNNNNNTNDIGMHMNIDEHMKAGVHDHTGVEEDMLLKSFLLDDDNFAGLDFNLDHQNTDINNS</sequence>
<dbReference type="AlphaFoldDB" id="A0A1B7TDN9"/>
<protein>
    <recommendedName>
        <fullName evidence="4">LisH domain-containing protein</fullName>
    </recommendedName>
</protein>
<keyword evidence="3" id="KW-1185">Reference proteome</keyword>
<accession>A0A1B7TDN9</accession>
<feature type="compositionally biased region" description="Polar residues" evidence="1">
    <location>
        <begin position="8"/>
        <end position="26"/>
    </location>
</feature>
<name>A0A1B7TDN9_9ASCO</name>
<feature type="compositionally biased region" description="Polar residues" evidence="1">
    <location>
        <begin position="291"/>
        <end position="305"/>
    </location>
</feature>
<feature type="region of interest" description="Disordered" evidence="1">
    <location>
        <begin position="502"/>
        <end position="524"/>
    </location>
</feature>
<feature type="region of interest" description="Disordered" evidence="1">
    <location>
        <begin position="1078"/>
        <end position="1097"/>
    </location>
</feature>
<feature type="compositionally biased region" description="Low complexity" evidence="1">
    <location>
        <begin position="561"/>
        <end position="573"/>
    </location>
</feature>
<feature type="compositionally biased region" description="Low complexity" evidence="1">
    <location>
        <begin position="665"/>
        <end position="684"/>
    </location>
</feature>
<dbReference type="Proteomes" id="UP000092321">
    <property type="component" value="Unassembled WGS sequence"/>
</dbReference>
<feature type="region of interest" description="Disordered" evidence="1">
    <location>
        <begin position="836"/>
        <end position="895"/>
    </location>
</feature>
<feature type="compositionally biased region" description="Low complexity" evidence="1">
    <location>
        <begin position="409"/>
        <end position="439"/>
    </location>
</feature>
<organism evidence="2 3">
    <name type="scientific">Hanseniaspora valbyensis NRRL Y-1626</name>
    <dbReference type="NCBI Taxonomy" id="766949"/>
    <lineage>
        <taxon>Eukaryota</taxon>
        <taxon>Fungi</taxon>
        <taxon>Dikarya</taxon>
        <taxon>Ascomycota</taxon>
        <taxon>Saccharomycotina</taxon>
        <taxon>Saccharomycetes</taxon>
        <taxon>Saccharomycodales</taxon>
        <taxon>Saccharomycodaceae</taxon>
        <taxon>Hanseniaspora</taxon>
    </lineage>
</organism>
<feature type="compositionally biased region" description="Low complexity" evidence="1">
    <location>
        <begin position="1086"/>
        <end position="1097"/>
    </location>
</feature>
<gene>
    <name evidence="2" type="ORF">HANVADRAFT_52862</name>
</gene>
<evidence type="ECO:0000313" key="2">
    <source>
        <dbReference type="EMBL" id="OBA26831.1"/>
    </source>
</evidence>
<feature type="compositionally biased region" description="Low complexity" evidence="1">
    <location>
        <begin position="459"/>
        <end position="478"/>
    </location>
</feature>
<feature type="compositionally biased region" description="Low complexity" evidence="1">
    <location>
        <begin position="836"/>
        <end position="864"/>
    </location>
</feature>
<feature type="compositionally biased region" description="Polar residues" evidence="1">
    <location>
        <begin position="583"/>
        <end position="608"/>
    </location>
</feature>